<gene>
    <name evidence="1" type="ORF">DU508_23425</name>
</gene>
<accession>A0A369PTZ9</accession>
<evidence type="ECO:0000313" key="2">
    <source>
        <dbReference type="Proteomes" id="UP000253961"/>
    </source>
</evidence>
<protein>
    <submittedName>
        <fullName evidence="1">Uncharacterized protein</fullName>
    </submittedName>
</protein>
<name>A0A369PTZ9_9SPHI</name>
<sequence>MYPLLRLTAKDQSFSQRKTEFGVRYQLQVLMRCGYTDRNLHVSVNIFHIHKNLTILTQDLVTPLNERSFIC</sequence>
<dbReference type="AlphaFoldDB" id="A0A369PTZ9"/>
<dbReference type="EMBL" id="QPKV01000018">
    <property type="protein sequence ID" value="RDC54106.1"/>
    <property type="molecule type" value="Genomic_DNA"/>
</dbReference>
<organism evidence="1 2">
    <name type="scientific">Pedobacter chinensis</name>
    <dbReference type="NCBI Taxonomy" id="2282421"/>
    <lineage>
        <taxon>Bacteria</taxon>
        <taxon>Pseudomonadati</taxon>
        <taxon>Bacteroidota</taxon>
        <taxon>Sphingobacteriia</taxon>
        <taxon>Sphingobacteriales</taxon>
        <taxon>Sphingobacteriaceae</taxon>
        <taxon>Pedobacter</taxon>
    </lineage>
</organism>
<evidence type="ECO:0000313" key="1">
    <source>
        <dbReference type="EMBL" id="RDC54106.1"/>
    </source>
</evidence>
<proteinExistence type="predicted"/>
<reference evidence="1 2" key="1">
    <citation type="submission" date="2018-07" db="EMBL/GenBank/DDBJ databases">
        <title>Pedobacter sp. nov., isolated from soil.</title>
        <authorList>
            <person name="Zhou L.Y."/>
            <person name="Du Z.J."/>
        </authorList>
    </citation>
    <scope>NUCLEOTIDE SEQUENCE [LARGE SCALE GENOMIC DNA]</scope>
    <source>
        <strain evidence="1 2">JDX94</strain>
    </source>
</reference>
<comment type="caution">
    <text evidence="1">The sequence shown here is derived from an EMBL/GenBank/DDBJ whole genome shotgun (WGS) entry which is preliminary data.</text>
</comment>
<dbReference type="Proteomes" id="UP000253961">
    <property type="component" value="Unassembled WGS sequence"/>
</dbReference>
<keyword evidence="2" id="KW-1185">Reference proteome</keyword>